<proteinExistence type="predicted"/>
<name>A0A1I6DE95_9FIRM</name>
<dbReference type="Proteomes" id="UP000199584">
    <property type="component" value="Unassembled WGS sequence"/>
</dbReference>
<dbReference type="RefSeq" id="WP_092482778.1">
    <property type="nucleotide sequence ID" value="NZ_FOYM01000009.1"/>
</dbReference>
<sequence length="65" mass="7526">MGKALLSQAIKLEDVRRQDMYRRYLAQQQKGDRLLFQENKGNRKGEEGGSRLGAGEKGDWLRFVQ</sequence>
<keyword evidence="3" id="KW-1185">Reference proteome</keyword>
<organism evidence="2 3">
    <name type="scientific">Desulfoscipio geothermicus DSM 3669</name>
    <dbReference type="NCBI Taxonomy" id="1121426"/>
    <lineage>
        <taxon>Bacteria</taxon>
        <taxon>Bacillati</taxon>
        <taxon>Bacillota</taxon>
        <taxon>Clostridia</taxon>
        <taxon>Eubacteriales</taxon>
        <taxon>Desulfallaceae</taxon>
        <taxon>Desulfoscipio</taxon>
    </lineage>
</organism>
<accession>A0A1I6DE95</accession>
<protein>
    <submittedName>
        <fullName evidence="2">Uncharacterized protein</fullName>
    </submittedName>
</protein>
<evidence type="ECO:0000313" key="3">
    <source>
        <dbReference type="Proteomes" id="UP000199584"/>
    </source>
</evidence>
<feature type="region of interest" description="Disordered" evidence="1">
    <location>
        <begin position="36"/>
        <end position="65"/>
    </location>
</feature>
<reference evidence="3" key="1">
    <citation type="submission" date="2016-10" db="EMBL/GenBank/DDBJ databases">
        <authorList>
            <person name="Varghese N."/>
            <person name="Submissions S."/>
        </authorList>
    </citation>
    <scope>NUCLEOTIDE SEQUENCE [LARGE SCALE GENOMIC DNA]</scope>
    <source>
        <strain evidence="3">DSM 3669</strain>
    </source>
</reference>
<evidence type="ECO:0000313" key="2">
    <source>
        <dbReference type="EMBL" id="SFR03717.1"/>
    </source>
</evidence>
<dbReference type="EMBL" id="FOYM01000009">
    <property type="protein sequence ID" value="SFR03717.1"/>
    <property type="molecule type" value="Genomic_DNA"/>
</dbReference>
<gene>
    <name evidence="2" type="ORF">SAMN05660706_10981</name>
</gene>
<evidence type="ECO:0000256" key="1">
    <source>
        <dbReference type="SAM" id="MobiDB-lite"/>
    </source>
</evidence>
<dbReference type="AlphaFoldDB" id="A0A1I6DE95"/>